<dbReference type="OrthoDB" id="460796at2"/>
<dbReference type="PANTHER" id="PTHR34387:SF1">
    <property type="entry name" value="PERIPLASMIC IMMUNOGENIC PROTEIN"/>
    <property type="match status" value="1"/>
</dbReference>
<dbReference type="RefSeq" id="WP_132316127.1">
    <property type="nucleotide sequence ID" value="NZ_FWZT01000003.1"/>
</dbReference>
<dbReference type="PANTHER" id="PTHR34387">
    <property type="entry name" value="SLR1258 PROTEIN"/>
    <property type="match status" value="1"/>
</dbReference>
<feature type="signal peptide" evidence="1">
    <location>
        <begin position="1"/>
        <end position="19"/>
    </location>
</feature>
<evidence type="ECO:0008006" key="4">
    <source>
        <dbReference type="Google" id="ProtNLM"/>
    </source>
</evidence>
<reference evidence="3" key="1">
    <citation type="submission" date="2017-04" db="EMBL/GenBank/DDBJ databases">
        <authorList>
            <person name="Varghese N."/>
            <person name="Submissions S."/>
        </authorList>
    </citation>
    <scope>NUCLEOTIDE SEQUENCE [LARGE SCALE GENOMIC DNA]</scope>
    <source>
        <strain evidence="3">RKEM611</strain>
    </source>
</reference>
<name>A0A1Y6BB00_9BACT</name>
<sequence length="230" mass="24917">MLKHSVLLLVILLSSQTFGAVSEIESKVLQVSGHGKVSLPASIAQISVAISILDKNAAKVQGELRTKTNRLTKALKGDKVEKLSTDQYQIQTRSRYQGGKKQDLGFEGLAILSFEVPVDRAGEMLDRVIKHGANEIRHIRFTATEQELSHARNKALAMGAQKALKEGQQILGSLGLDYQEIAQVIVGPQGGGPRDMSRLQFARSSADESVAIEAGDVDVGAQVMLILKYK</sequence>
<dbReference type="Gene3D" id="3.30.70.2970">
    <property type="entry name" value="Protein of unknown function (DUF541), domain 2"/>
    <property type="match status" value="1"/>
</dbReference>
<dbReference type="InterPro" id="IPR052022">
    <property type="entry name" value="26kDa_periplasmic_antigen"/>
</dbReference>
<proteinExistence type="predicted"/>
<dbReference type="GO" id="GO:0006974">
    <property type="term" value="P:DNA damage response"/>
    <property type="evidence" value="ECO:0007669"/>
    <property type="project" value="TreeGrafter"/>
</dbReference>
<gene>
    <name evidence="2" type="ORF">SAMN06296036_103137</name>
</gene>
<dbReference type="Proteomes" id="UP000192907">
    <property type="component" value="Unassembled WGS sequence"/>
</dbReference>
<dbReference type="STRING" id="1513793.SAMN06296036_103137"/>
<dbReference type="Gene3D" id="3.30.110.170">
    <property type="entry name" value="Protein of unknown function (DUF541), domain 1"/>
    <property type="match status" value="1"/>
</dbReference>
<keyword evidence="3" id="KW-1185">Reference proteome</keyword>
<evidence type="ECO:0000313" key="2">
    <source>
        <dbReference type="EMBL" id="SMF00839.1"/>
    </source>
</evidence>
<dbReference type="InterPro" id="IPR007497">
    <property type="entry name" value="SIMPL/DUF541"/>
</dbReference>
<feature type="chain" id="PRO_5013051514" description="DUF541 domain-containing protein" evidence="1">
    <location>
        <begin position="20"/>
        <end position="230"/>
    </location>
</feature>
<protein>
    <recommendedName>
        <fullName evidence="4">DUF541 domain-containing protein</fullName>
    </recommendedName>
</protein>
<evidence type="ECO:0000256" key="1">
    <source>
        <dbReference type="SAM" id="SignalP"/>
    </source>
</evidence>
<dbReference type="AlphaFoldDB" id="A0A1Y6BB00"/>
<evidence type="ECO:0000313" key="3">
    <source>
        <dbReference type="Proteomes" id="UP000192907"/>
    </source>
</evidence>
<keyword evidence="1" id="KW-0732">Signal</keyword>
<dbReference type="Pfam" id="PF04402">
    <property type="entry name" value="SIMPL"/>
    <property type="match status" value="1"/>
</dbReference>
<accession>A0A1Y6BB00</accession>
<dbReference type="EMBL" id="FWZT01000003">
    <property type="protein sequence ID" value="SMF00839.1"/>
    <property type="molecule type" value="Genomic_DNA"/>
</dbReference>
<organism evidence="2 3">
    <name type="scientific">Pseudobacteriovorax antillogorgiicola</name>
    <dbReference type="NCBI Taxonomy" id="1513793"/>
    <lineage>
        <taxon>Bacteria</taxon>
        <taxon>Pseudomonadati</taxon>
        <taxon>Bdellovibrionota</taxon>
        <taxon>Oligoflexia</taxon>
        <taxon>Oligoflexales</taxon>
        <taxon>Pseudobacteriovoracaceae</taxon>
        <taxon>Pseudobacteriovorax</taxon>
    </lineage>
</organism>